<dbReference type="PANTHER" id="PTHR43433:SF5">
    <property type="entry name" value="AB HYDROLASE-1 DOMAIN-CONTAINING PROTEIN"/>
    <property type="match status" value="1"/>
</dbReference>
<reference evidence="3" key="1">
    <citation type="submission" date="2015-11" db="EMBL/GenBank/DDBJ databases">
        <title>Genomic diversity of Staphylococcus saprophyticus strains from urinary tract infections, animal surfaces, and fermented foods.</title>
        <authorList>
            <person name="Wolfe B.E."/>
        </authorList>
    </citation>
    <scope>NUCLEOTIDE SEQUENCE [LARGE SCALE GENOMIC DNA]</scope>
    <source>
        <strain evidence="3">738_7</strain>
    </source>
</reference>
<evidence type="ECO:0000313" key="2">
    <source>
        <dbReference type="EMBL" id="OEK50817.1"/>
    </source>
</evidence>
<keyword evidence="2" id="KW-0378">Hydrolase</keyword>
<dbReference type="Pfam" id="PF00561">
    <property type="entry name" value="Abhydrolase_1"/>
    <property type="match status" value="1"/>
</dbReference>
<evidence type="ECO:0000259" key="1">
    <source>
        <dbReference type="Pfam" id="PF00561"/>
    </source>
</evidence>
<accession>A0AAP7LSD7</accession>
<evidence type="ECO:0000313" key="3">
    <source>
        <dbReference type="Proteomes" id="UP000095464"/>
    </source>
</evidence>
<organism evidence="2 3">
    <name type="scientific">Staphylococcus equorum</name>
    <dbReference type="NCBI Taxonomy" id="246432"/>
    <lineage>
        <taxon>Bacteria</taxon>
        <taxon>Bacillati</taxon>
        <taxon>Bacillota</taxon>
        <taxon>Bacilli</taxon>
        <taxon>Bacillales</taxon>
        <taxon>Staphylococcaceae</taxon>
        <taxon>Staphylococcus</taxon>
    </lineage>
</organism>
<dbReference type="InterPro" id="IPR000073">
    <property type="entry name" value="AB_hydrolase_1"/>
</dbReference>
<dbReference type="AlphaFoldDB" id="A0AAP7LSD7"/>
<dbReference type="RefSeq" id="WP_069813544.1">
    <property type="nucleotide sequence ID" value="NZ_JARGCI010000007.1"/>
</dbReference>
<dbReference type="PANTHER" id="PTHR43433">
    <property type="entry name" value="HYDROLASE, ALPHA/BETA FOLD FAMILY PROTEIN"/>
    <property type="match status" value="1"/>
</dbReference>
<name>A0AAP7LSD7_9STAP</name>
<dbReference type="InterPro" id="IPR050471">
    <property type="entry name" value="AB_hydrolase"/>
</dbReference>
<protein>
    <submittedName>
        <fullName evidence="2">Hydrolase</fullName>
    </submittedName>
</protein>
<dbReference type="GO" id="GO:0004806">
    <property type="term" value="F:triacylglycerol lipase activity"/>
    <property type="evidence" value="ECO:0007669"/>
    <property type="project" value="TreeGrafter"/>
</dbReference>
<feature type="domain" description="AB hydrolase-1" evidence="1">
    <location>
        <begin position="23"/>
        <end position="170"/>
    </location>
</feature>
<dbReference type="InterPro" id="IPR029058">
    <property type="entry name" value="AB_hydrolase_fold"/>
</dbReference>
<dbReference type="EMBL" id="LNPX01000081">
    <property type="protein sequence ID" value="OEK50817.1"/>
    <property type="molecule type" value="Genomic_DNA"/>
</dbReference>
<gene>
    <name evidence="2" type="ORF">ASS94_14930</name>
</gene>
<dbReference type="Proteomes" id="UP000095464">
    <property type="component" value="Unassembled WGS sequence"/>
</dbReference>
<sequence>MSYTKSVVTEGAEIFYDVEGKGPILLTIVGFGGDADTYSDLSSILSDEYTVVRYDRRCNSRSTGDFNADLDVSQEARDALAIVRAMKIEKVLLFANSGGAAIGLKLIEDYPEVIAGGFLHEPAIMKVLPDAEKWDEYVDFVYNTYKEKGSFAAMKEFSNSLVGFNPAGSENDVIDDKDGMIANSLEYFFAHEYAHISSETPDLEKIKKDNLPLVFMAGADSKDAYYARTARVLAEKLDKPYVTVPGNHVSFTTKKKYEMVEALRDVLNNTILK</sequence>
<proteinExistence type="predicted"/>
<dbReference type="SUPFAM" id="SSF53474">
    <property type="entry name" value="alpha/beta-Hydrolases"/>
    <property type="match status" value="1"/>
</dbReference>
<dbReference type="GO" id="GO:0046503">
    <property type="term" value="P:glycerolipid catabolic process"/>
    <property type="evidence" value="ECO:0007669"/>
    <property type="project" value="TreeGrafter"/>
</dbReference>
<comment type="caution">
    <text evidence="2">The sequence shown here is derived from an EMBL/GenBank/DDBJ whole genome shotgun (WGS) entry which is preliminary data.</text>
</comment>
<dbReference type="Gene3D" id="3.40.50.1820">
    <property type="entry name" value="alpha/beta hydrolase"/>
    <property type="match status" value="1"/>
</dbReference>